<dbReference type="Proteomes" id="UP000703269">
    <property type="component" value="Unassembled WGS sequence"/>
</dbReference>
<organism evidence="2 3">
    <name type="scientific">Phanerochaete sordida</name>
    <dbReference type="NCBI Taxonomy" id="48140"/>
    <lineage>
        <taxon>Eukaryota</taxon>
        <taxon>Fungi</taxon>
        <taxon>Dikarya</taxon>
        <taxon>Basidiomycota</taxon>
        <taxon>Agaricomycotina</taxon>
        <taxon>Agaricomycetes</taxon>
        <taxon>Polyporales</taxon>
        <taxon>Phanerochaetaceae</taxon>
        <taxon>Phanerochaete</taxon>
    </lineage>
</organism>
<comment type="caution">
    <text evidence="2">The sequence shown here is derived from an EMBL/GenBank/DDBJ whole genome shotgun (WGS) entry which is preliminary data.</text>
</comment>
<accession>A0A9P3LI43</accession>
<evidence type="ECO:0000256" key="1">
    <source>
        <dbReference type="SAM" id="MobiDB-lite"/>
    </source>
</evidence>
<protein>
    <submittedName>
        <fullName evidence="2">Uncharacterized protein</fullName>
    </submittedName>
</protein>
<proteinExistence type="predicted"/>
<keyword evidence="3" id="KW-1185">Reference proteome</keyword>
<reference evidence="2 3" key="1">
    <citation type="submission" date="2021-08" db="EMBL/GenBank/DDBJ databases">
        <title>Draft Genome Sequence of Phanerochaete sordida strain YK-624.</title>
        <authorList>
            <person name="Mori T."/>
            <person name="Dohra H."/>
            <person name="Suzuki T."/>
            <person name="Kawagishi H."/>
            <person name="Hirai H."/>
        </authorList>
    </citation>
    <scope>NUCLEOTIDE SEQUENCE [LARGE SCALE GENOMIC DNA]</scope>
    <source>
        <strain evidence="2 3">YK-624</strain>
    </source>
</reference>
<evidence type="ECO:0000313" key="2">
    <source>
        <dbReference type="EMBL" id="GJE95713.1"/>
    </source>
</evidence>
<dbReference type="EMBL" id="BPQB01000051">
    <property type="protein sequence ID" value="GJE95713.1"/>
    <property type="molecule type" value="Genomic_DNA"/>
</dbReference>
<name>A0A9P3LI43_9APHY</name>
<feature type="region of interest" description="Disordered" evidence="1">
    <location>
        <begin position="1"/>
        <end position="45"/>
    </location>
</feature>
<dbReference type="AlphaFoldDB" id="A0A9P3LI43"/>
<gene>
    <name evidence="2" type="ORF">PsYK624_118990</name>
</gene>
<sequence>MDVDSSNEAFQHARSENGSPSSRSRRKGFLGISQGTRPHPNRDVSLEPLKTILYPAYGLTGRWALKDLRAEGEARR</sequence>
<evidence type="ECO:0000313" key="3">
    <source>
        <dbReference type="Proteomes" id="UP000703269"/>
    </source>
</evidence>